<keyword evidence="2" id="KW-1133">Transmembrane helix</keyword>
<dbReference type="SUPFAM" id="SSF49879">
    <property type="entry name" value="SMAD/FHA domain"/>
    <property type="match status" value="1"/>
</dbReference>
<evidence type="ECO:0000259" key="3">
    <source>
        <dbReference type="PROSITE" id="PS50006"/>
    </source>
</evidence>
<keyword evidence="2" id="KW-0812">Transmembrane</keyword>
<comment type="caution">
    <text evidence="4">The sequence shown here is derived from an EMBL/GenBank/DDBJ whole genome shotgun (WGS) entry which is preliminary data.</text>
</comment>
<name>A0ABP7ASZ8_9MICO</name>
<dbReference type="CDD" id="cd00060">
    <property type="entry name" value="FHA"/>
    <property type="match status" value="1"/>
</dbReference>
<proteinExistence type="predicted"/>
<dbReference type="InterPro" id="IPR008984">
    <property type="entry name" value="SMAD_FHA_dom_sf"/>
</dbReference>
<evidence type="ECO:0000256" key="2">
    <source>
        <dbReference type="SAM" id="Phobius"/>
    </source>
</evidence>
<feature type="transmembrane region" description="Helical" evidence="2">
    <location>
        <begin position="55"/>
        <end position="75"/>
    </location>
</feature>
<gene>
    <name evidence="4" type="ORF">GCM10022200_22960</name>
</gene>
<reference evidence="5" key="1">
    <citation type="journal article" date="2019" name="Int. J. Syst. Evol. Microbiol.">
        <title>The Global Catalogue of Microorganisms (GCM) 10K type strain sequencing project: providing services to taxonomists for standard genome sequencing and annotation.</title>
        <authorList>
            <consortium name="The Broad Institute Genomics Platform"/>
            <consortium name="The Broad Institute Genome Sequencing Center for Infectious Disease"/>
            <person name="Wu L."/>
            <person name="Ma J."/>
        </authorList>
    </citation>
    <scope>NUCLEOTIDE SEQUENCE [LARGE SCALE GENOMIC DNA]</scope>
    <source>
        <strain evidence="5">JCM 16544</strain>
    </source>
</reference>
<dbReference type="PROSITE" id="PS50006">
    <property type="entry name" value="FHA_DOMAIN"/>
    <property type="match status" value="1"/>
</dbReference>
<dbReference type="EMBL" id="BAAAYU010000005">
    <property type="protein sequence ID" value="GAA3638974.1"/>
    <property type="molecule type" value="Genomic_DNA"/>
</dbReference>
<feature type="domain" description="FHA" evidence="3">
    <location>
        <begin position="168"/>
        <end position="225"/>
    </location>
</feature>
<feature type="transmembrane region" description="Helical" evidence="2">
    <location>
        <begin position="27"/>
        <end position="49"/>
    </location>
</feature>
<accession>A0ABP7ASZ8</accession>
<dbReference type="Proteomes" id="UP001501697">
    <property type="component" value="Unassembled WGS sequence"/>
</dbReference>
<evidence type="ECO:0000256" key="1">
    <source>
        <dbReference type="ARBA" id="ARBA00022553"/>
    </source>
</evidence>
<organism evidence="4 5">
    <name type="scientific">Microbacterium awajiense</name>
    <dbReference type="NCBI Taxonomy" id="415214"/>
    <lineage>
        <taxon>Bacteria</taxon>
        <taxon>Bacillati</taxon>
        <taxon>Actinomycetota</taxon>
        <taxon>Actinomycetes</taxon>
        <taxon>Micrococcales</taxon>
        <taxon>Microbacteriaceae</taxon>
        <taxon>Microbacterium</taxon>
    </lineage>
</organism>
<dbReference type="Pfam" id="PF00498">
    <property type="entry name" value="FHA"/>
    <property type="match status" value="1"/>
</dbReference>
<dbReference type="RefSeq" id="WP_344738677.1">
    <property type="nucleotide sequence ID" value="NZ_BAAAYU010000005.1"/>
</dbReference>
<dbReference type="Gene3D" id="2.60.200.20">
    <property type="match status" value="1"/>
</dbReference>
<protein>
    <recommendedName>
        <fullName evidence="3">FHA domain-containing protein</fullName>
    </recommendedName>
</protein>
<keyword evidence="1" id="KW-0597">Phosphoprotein</keyword>
<evidence type="ECO:0000313" key="5">
    <source>
        <dbReference type="Proteomes" id="UP001501697"/>
    </source>
</evidence>
<dbReference type="InterPro" id="IPR000253">
    <property type="entry name" value="FHA_dom"/>
</dbReference>
<keyword evidence="2" id="KW-0472">Membrane</keyword>
<keyword evidence="5" id="KW-1185">Reference proteome</keyword>
<evidence type="ECO:0000313" key="4">
    <source>
        <dbReference type="EMBL" id="GAA3638974.1"/>
    </source>
</evidence>
<sequence length="255" mass="26529">MTTPDTNRPAEVDPLVLVARPSVGRRLLGGTVDAAAPIALVAGAIAMAAAGDPSIAWVLLILALVVTAIVVVLLARTGRTPGAALAGLRTVEAASGAAAGGSILRDLVSGRLRTADLRRGRDPFAPALAPYVFPEPGPAPETGPITLRGRAPSIELDSGQRLTLDTPLVLGRDPSPSVLDDELYRWPDLSRTLSKSHARLEWDGRLVWVTDLGSTNGTVLRAAGAPQTLLPHQRTPLPASATLELGDRIVTVRSA</sequence>